<evidence type="ECO:0000313" key="1">
    <source>
        <dbReference type="EMBL" id="TNN06563.1"/>
    </source>
</evidence>
<keyword evidence="2" id="KW-1185">Reference proteome</keyword>
<proteinExistence type="predicted"/>
<dbReference type="OrthoDB" id="6243683at2759"/>
<accession>A0A4Z2CQN9</accession>
<reference evidence="1 2" key="1">
    <citation type="submission" date="2019-03" db="EMBL/GenBank/DDBJ databases">
        <title>An improved genome assembly of the fluke Schistosoma japonicum.</title>
        <authorList>
            <person name="Hu W."/>
            <person name="Luo F."/>
            <person name="Yin M."/>
            <person name="Mo X."/>
            <person name="Sun C."/>
            <person name="Wu Q."/>
            <person name="Zhu B."/>
            <person name="Xiang M."/>
            <person name="Wang J."/>
            <person name="Wang Y."/>
            <person name="Zhang T."/>
            <person name="Xu B."/>
            <person name="Zheng H."/>
            <person name="Feng Z."/>
        </authorList>
    </citation>
    <scope>NUCLEOTIDE SEQUENCE [LARGE SCALE GENOMIC DNA]</scope>
    <source>
        <strain evidence="1">HuSjv2</strain>
        <tissue evidence="1">Worms</tissue>
    </source>
</reference>
<dbReference type="Proteomes" id="UP000311919">
    <property type="component" value="Unassembled WGS sequence"/>
</dbReference>
<name>A0A4Z2CQN9_SCHJA</name>
<dbReference type="EMBL" id="SKCS01000460">
    <property type="protein sequence ID" value="TNN06563.1"/>
    <property type="molecule type" value="Genomic_DNA"/>
</dbReference>
<dbReference type="STRING" id="6182.A0A4Z2CQN9"/>
<protein>
    <submittedName>
        <fullName evidence="1">Uncharacterized protein</fullName>
    </submittedName>
</protein>
<organism evidence="1 2">
    <name type="scientific">Schistosoma japonicum</name>
    <name type="common">Blood fluke</name>
    <dbReference type="NCBI Taxonomy" id="6182"/>
    <lineage>
        <taxon>Eukaryota</taxon>
        <taxon>Metazoa</taxon>
        <taxon>Spiralia</taxon>
        <taxon>Lophotrochozoa</taxon>
        <taxon>Platyhelminthes</taxon>
        <taxon>Trematoda</taxon>
        <taxon>Digenea</taxon>
        <taxon>Strigeidida</taxon>
        <taxon>Schistosomatoidea</taxon>
        <taxon>Schistosomatidae</taxon>
        <taxon>Schistosoma</taxon>
    </lineage>
</organism>
<sequence length="207" mass="24119">IPCYLNKKDKSFGKLPSVKSIRRGELLHKQLLQWCNTELDQIPMSKCSQLPRSQHQSRQYIQLTLYDYVINHLLGLCNQQSNSSNHLPLLLDLGCGINQTDIINHYTNIMPNFSSKFIPICIDLFNNKNESFKLHHYNIHCIKEIQRLLNYSIGQCILQFYPTTSFDLQRICETIEIIAPKLIGCQLICQPVVNRGMKIFIYLTYNQ</sequence>
<evidence type="ECO:0000313" key="2">
    <source>
        <dbReference type="Proteomes" id="UP000311919"/>
    </source>
</evidence>
<dbReference type="AlphaFoldDB" id="A0A4Z2CQN9"/>
<comment type="caution">
    <text evidence="1">The sequence shown here is derived from an EMBL/GenBank/DDBJ whole genome shotgun (WGS) entry which is preliminary data.</text>
</comment>
<gene>
    <name evidence="1" type="ORF">EWB00_008317</name>
</gene>
<feature type="non-terminal residue" evidence="1">
    <location>
        <position position="1"/>
    </location>
</feature>